<dbReference type="InterPro" id="IPR050415">
    <property type="entry name" value="MRET"/>
</dbReference>
<dbReference type="Gene3D" id="3.40.50.80">
    <property type="entry name" value="Nucleotide-binding domain of ferredoxin-NADP reductase (FNR) module"/>
    <property type="match status" value="1"/>
</dbReference>
<reference evidence="2 3" key="1">
    <citation type="journal article" date="2015" name="Stand. Genomic Sci.">
        <title>Complete genome sequence and description of Salinispira pacifica gen. nov., sp. nov., a novel spirochaete isolated form a hypersaline microbial mat.</title>
        <authorList>
            <person name="Ben Hania W."/>
            <person name="Joseph M."/>
            <person name="Schumann P."/>
            <person name="Bunk B."/>
            <person name="Fiebig A."/>
            <person name="Sproer C."/>
            <person name="Klenk H.P."/>
            <person name="Fardeau M.L."/>
            <person name="Spring S."/>
        </authorList>
    </citation>
    <scope>NUCLEOTIDE SEQUENCE [LARGE SCALE GENOMIC DNA]</scope>
    <source>
        <strain evidence="2 3">L21-RPul-D2</strain>
    </source>
</reference>
<gene>
    <name evidence="2" type="ORF">L21SP2_2616</name>
</gene>
<dbReference type="OrthoDB" id="9784483at2"/>
<dbReference type="AlphaFoldDB" id="V5WJL9"/>
<evidence type="ECO:0000313" key="2">
    <source>
        <dbReference type="EMBL" id="AHC15968.1"/>
    </source>
</evidence>
<proteinExistence type="predicted"/>
<feature type="domain" description="FAD-binding FR-type" evidence="1">
    <location>
        <begin position="7"/>
        <end position="103"/>
    </location>
</feature>
<dbReference type="GO" id="GO:0008941">
    <property type="term" value="F:nitric oxide dioxygenase NAD(P)H activity"/>
    <property type="evidence" value="ECO:0007669"/>
    <property type="project" value="UniProtKB-EC"/>
</dbReference>
<organism evidence="2 3">
    <name type="scientific">Salinispira pacifica</name>
    <dbReference type="NCBI Taxonomy" id="1307761"/>
    <lineage>
        <taxon>Bacteria</taxon>
        <taxon>Pseudomonadati</taxon>
        <taxon>Spirochaetota</taxon>
        <taxon>Spirochaetia</taxon>
        <taxon>Spirochaetales</taxon>
        <taxon>Spirochaetaceae</taxon>
        <taxon>Salinispira</taxon>
    </lineage>
</organism>
<dbReference type="Pfam" id="PF00175">
    <property type="entry name" value="NAD_binding_1"/>
    <property type="match status" value="1"/>
</dbReference>
<dbReference type="PROSITE" id="PS51384">
    <property type="entry name" value="FAD_FR"/>
    <property type="match status" value="1"/>
</dbReference>
<keyword evidence="3" id="KW-1185">Reference proteome</keyword>
<sequence>MSKVSTRSRVHHNVQEVRNLTEDSYVLRFERLGMDFQPGQYLSVGLKGDIHMREYSIYSPAEADYLEILVKEVEGGHVSRKLKQLKVGDELYVEGPFGFFLIDESRRKNKLYFIGTGTGISPFHSFCNSYDELDYTLLHGVRRLKEGYELDQYDPSRVVRCVSREEGGDFPGRVTDFLRANPVEPNASVYLCGNCDMIYEAYDILSEQGIPREQMFAEVYF</sequence>
<dbReference type="STRING" id="1307761.L21SP2_2616"/>
<dbReference type="InterPro" id="IPR039261">
    <property type="entry name" value="FNR_nucleotide-bd"/>
</dbReference>
<dbReference type="Gene3D" id="2.40.30.10">
    <property type="entry name" value="Translation factors"/>
    <property type="match status" value="1"/>
</dbReference>
<dbReference type="KEGG" id="slr:L21SP2_2616"/>
<keyword evidence="2" id="KW-0560">Oxidoreductase</keyword>
<dbReference type="InterPro" id="IPR017938">
    <property type="entry name" value="Riboflavin_synthase-like_b-brl"/>
</dbReference>
<dbReference type="SUPFAM" id="SSF52343">
    <property type="entry name" value="Ferredoxin reductase-like, C-terminal NADP-linked domain"/>
    <property type="match status" value="1"/>
</dbReference>
<keyword evidence="2" id="KW-0223">Dioxygenase</keyword>
<dbReference type="Pfam" id="PF00970">
    <property type="entry name" value="FAD_binding_6"/>
    <property type="match status" value="1"/>
</dbReference>
<name>V5WJL9_9SPIO</name>
<dbReference type="Proteomes" id="UP000018680">
    <property type="component" value="Chromosome"/>
</dbReference>
<protein>
    <submittedName>
        <fullName evidence="2">Flavohemoprotein, putative nitric oxide dioxygenase</fullName>
        <ecNumber evidence="2">1.14.12.17</ecNumber>
    </submittedName>
</protein>
<accession>V5WJL9</accession>
<dbReference type="PRINTS" id="PR00410">
    <property type="entry name" value="PHEHYDRXLASE"/>
</dbReference>
<dbReference type="eggNOG" id="COG1018">
    <property type="taxonomic scope" value="Bacteria"/>
</dbReference>
<dbReference type="PANTHER" id="PTHR47354:SF5">
    <property type="entry name" value="PROTEIN RFBI"/>
    <property type="match status" value="1"/>
</dbReference>
<dbReference type="RefSeq" id="WP_024268869.1">
    <property type="nucleotide sequence ID" value="NC_023035.1"/>
</dbReference>
<dbReference type="EC" id="1.14.12.17" evidence="2"/>
<evidence type="ECO:0000259" key="1">
    <source>
        <dbReference type="PROSITE" id="PS51384"/>
    </source>
</evidence>
<dbReference type="SUPFAM" id="SSF63380">
    <property type="entry name" value="Riboflavin synthase domain-like"/>
    <property type="match status" value="1"/>
</dbReference>
<dbReference type="PANTHER" id="PTHR47354">
    <property type="entry name" value="NADH OXIDOREDUCTASE HCR"/>
    <property type="match status" value="1"/>
</dbReference>
<dbReference type="HOGENOM" id="CLU_003827_3_1_12"/>
<dbReference type="InterPro" id="IPR008333">
    <property type="entry name" value="Cbr1-like_FAD-bd_dom"/>
</dbReference>
<dbReference type="EMBL" id="CP006939">
    <property type="protein sequence ID" value="AHC15968.1"/>
    <property type="molecule type" value="Genomic_DNA"/>
</dbReference>
<dbReference type="InterPro" id="IPR001433">
    <property type="entry name" value="OxRdtase_FAD/NAD-bd"/>
</dbReference>
<dbReference type="InterPro" id="IPR017927">
    <property type="entry name" value="FAD-bd_FR_type"/>
</dbReference>
<evidence type="ECO:0000313" key="3">
    <source>
        <dbReference type="Proteomes" id="UP000018680"/>
    </source>
</evidence>